<dbReference type="RefSeq" id="WP_073448328.1">
    <property type="nucleotide sequence ID" value="NZ_LJSN01000005.1"/>
</dbReference>
<feature type="region of interest" description="Disordered" evidence="1">
    <location>
        <begin position="1"/>
        <end position="21"/>
    </location>
</feature>
<keyword evidence="2" id="KW-1133">Transmembrane helix</keyword>
<protein>
    <submittedName>
        <fullName evidence="3">Uncharacterized protein</fullName>
    </submittedName>
</protein>
<feature type="transmembrane region" description="Helical" evidence="2">
    <location>
        <begin position="72"/>
        <end position="92"/>
    </location>
</feature>
<name>A0A2N8P4P1_STRNR</name>
<keyword evidence="2" id="KW-0812">Transmembrane</keyword>
<dbReference type="Proteomes" id="UP000236047">
    <property type="component" value="Unassembled WGS sequence"/>
</dbReference>
<feature type="transmembrane region" description="Helical" evidence="2">
    <location>
        <begin position="47"/>
        <end position="66"/>
    </location>
</feature>
<keyword evidence="2" id="KW-0472">Membrane</keyword>
<gene>
    <name evidence="3" type="ORF">AOB60_37955</name>
</gene>
<evidence type="ECO:0000313" key="3">
    <source>
        <dbReference type="EMBL" id="PNE35961.1"/>
    </source>
</evidence>
<feature type="compositionally biased region" description="Basic and acidic residues" evidence="1">
    <location>
        <begin position="7"/>
        <end position="16"/>
    </location>
</feature>
<comment type="caution">
    <text evidence="3">The sequence shown here is derived from an EMBL/GenBank/DDBJ whole genome shotgun (WGS) entry which is preliminary data.</text>
</comment>
<accession>A0A2N8P4P1</accession>
<keyword evidence="4" id="KW-1185">Reference proteome</keyword>
<reference evidence="4" key="1">
    <citation type="submission" date="2015-09" db="EMBL/GenBank/DDBJ databases">
        <authorList>
            <person name="Graham D.E."/>
            <person name="Mahan K.M."/>
            <person name="Klingeman D.M."/>
            <person name="Fida T."/>
            <person name="Giannone R.J."/>
            <person name="Hettich R.L."/>
            <person name="Parry R.J."/>
            <person name="Spain J.C."/>
        </authorList>
    </citation>
    <scope>NUCLEOTIDE SEQUENCE [LARGE SCALE GENOMIC DNA]</scope>
    <source>
        <strain evidence="4">JCM 4701</strain>
    </source>
</reference>
<dbReference type="AlphaFoldDB" id="A0A2N8P4P1"/>
<proteinExistence type="predicted"/>
<evidence type="ECO:0000313" key="4">
    <source>
        <dbReference type="Proteomes" id="UP000236047"/>
    </source>
</evidence>
<organism evidence="3 4">
    <name type="scientific">Streptomyces noursei</name>
    <name type="common">Streptomyces albulus</name>
    <dbReference type="NCBI Taxonomy" id="1971"/>
    <lineage>
        <taxon>Bacteria</taxon>
        <taxon>Bacillati</taxon>
        <taxon>Actinomycetota</taxon>
        <taxon>Actinomycetes</taxon>
        <taxon>Kitasatosporales</taxon>
        <taxon>Streptomycetaceae</taxon>
        <taxon>Streptomyces</taxon>
    </lineage>
</organism>
<sequence>MTPRRPPRPEPEHLHNEATATGDHSIAAGNIRNVVIRWALQHPSARWLPLLLACAALVVTGTAWPDGPASQYVLWGALVAVALGTATARVLVQRPRDARIVATLSLVSVLATVGAWLAFRDVATHGEIDATGKITSKAPDLVDGAPLTLTLRVSPGEARDALRLTLAIDNHDPTAPACRPVSSVALTSPPYGGAATPAAIHDGGTFDIPVDPQARTVRIDLTLHTDHGCRMDVTTTEATLHNA</sequence>
<evidence type="ECO:0000256" key="2">
    <source>
        <dbReference type="SAM" id="Phobius"/>
    </source>
</evidence>
<dbReference type="EMBL" id="LJSN01000005">
    <property type="protein sequence ID" value="PNE35961.1"/>
    <property type="molecule type" value="Genomic_DNA"/>
</dbReference>
<feature type="transmembrane region" description="Helical" evidence="2">
    <location>
        <begin position="99"/>
        <end position="119"/>
    </location>
</feature>
<evidence type="ECO:0000256" key="1">
    <source>
        <dbReference type="SAM" id="MobiDB-lite"/>
    </source>
</evidence>